<evidence type="ECO:0000313" key="2">
    <source>
        <dbReference type="EMBL" id="GEO10276.1"/>
    </source>
</evidence>
<comment type="caution">
    <text evidence="2">The sequence shown here is derived from an EMBL/GenBank/DDBJ whole genome shotgun (WGS) entry which is preliminary data.</text>
</comment>
<dbReference type="EMBL" id="BJYT01000010">
    <property type="protein sequence ID" value="GEO10276.1"/>
    <property type="molecule type" value="Genomic_DNA"/>
</dbReference>
<evidence type="ECO:0000256" key="1">
    <source>
        <dbReference type="SAM" id="Phobius"/>
    </source>
</evidence>
<evidence type="ECO:0000313" key="3">
    <source>
        <dbReference type="Proteomes" id="UP000321513"/>
    </source>
</evidence>
<protein>
    <submittedName>
        <fullName evidence="2">Uncharacterized protein</fullName>
    </submittedName>
</protein>
<organism evidence="2 3">
    <name type="scientific">Segetibacter aerophilus</name>
    <dbReference type="NCBI Taxonomy" id="670293"/>
    <lineage>
        <taxon>Bacteria</taxon>
        <taxon>Pseudomonadati</taxon>
        <taxon>Bacteroidota</taxon>
        <taxon>Chitinophagia</taxon>
        <taxon>Chitinophagales</taxon>
        <taxon>Chitinophagaceae</taxon>
        <taxon>Segetibacter</taxon>
    </lineage>
</organism>
<feature type="transmembrane region" description="Helical" evidence="1">
    <location>
        <begin position="12"/>
        <end position="31"/>
    </location>
</feature>
<reference evidence="2 3" key="1">
    <citation type="submission" date="2019-07" db="EMBL/GenBank/DDBJ databases">
        <title>Whole genome shotgun sequence of Segetibacter aerophilus NBRC 106135.</title>
        <authorList>
            <person name="Hosoyama A."/>
            <person name="Uohara A."/>
            <person name="Ohji S."/>
            <person name="Ichikawa N."/>
        </authorList>
    </citation>
    <scope>NUCLEOTIDE SEQUENCE [LARGE SCALE GENOMIC DNA]</scope>
    <source>
        <strain evidence="2 3">NBRC 106135</strain>
    </source>
</reference>
<gene>
    <name evidence="2" type="ORF">SAE01_27720</name>
</gene>
<keyword evidence="1" id="KW-0472">Membrane</keyword>
<sequence length="95" mass="11007">MLLELIARYYTLLWLAFAAIAFVKIILSYSFHGTLEGVNGILYALFKWYGEEEQEMEDFGPRRTMMRFHNIVTLMLYAMLGIILAATLIPKILGR</sequence>
<name>A0A512BE84_9BACT</name>
<accession>A0A512BE84</accession>
<dbReference type="Proteomes" id="UP000321513">
    <property type="component" value="Unassembled WGS sequence"/>
</dbReference>
<feature type="transmembrane region" description="Helical" evidence="1">
    <location>
        <begin position="68"/>
        <end position="89"/>
    </location>
</feature>
<keyword evidence="1" id="KW-1133">Transmembrane helix</keyword>
<proteinExistence type="predicted"/>
<dbReference type="RefSeq" id="WP_147204393.1">
    <property type="nucleotide sequence ID" value="NZ_BJYT01000010.1"/>
</dbReference>
<keyword evidence="3" id="KW-1185">Reference proteome</keyword>
<dbReference type="AlphaFoldDB" id="A0A512BE84"/>
<keyword evidence="1" id="KW-0812">Transmembrane</keyword>